<dbReference type="Pfam" id="PF01565">
    <property type="entry name" value="FAD_binding_4"/>
    <property type="match status" value="1"/>
</dbReference>
<keyword evidence="3" id="KW-0285">Flavoprotein</keyword>
<gene>
    <name evidence="8" type="ORF">F7Q99_25825</name>
</gene>
<dbReference type="InterPro" id="IPR016169">
    <property type="entry name" value="FAD-bd_PCMH_sub2"/>
</dbReference>
<protein>
    <submittedName>
        <fullName evidence="8">FAD-binding oxidoreductase</fullName>
    </submittedName>
</protein>
<evidence type="ECO:0000256" key="2">
    <source>
        <dbReference type="ARBA" id="ARBA00005466"/>
    </source>
</evidence>
<dbReference type="GO" id="GO:0016491">
    <property type="term" value="F:oxidoreductase activity"/>
    <property type="evidence" value="ECO:0007669"/>
    <property type="project" value="UniProtKB-KW"/>
</dbReference>
<keyword evidence="5" id="KW-0560">Oxidoreductase</keyword>
<dbReference type="Gene3D" id="3.30.465.10">
    <property type="match status" value="1"/>
</dbReference>
<comment type="similarity">
    <text evidence="2">Belongs to the oxygen-dependent FAD-linked oxidoreductase family.</text>
</comment>
<evidence type="ECO:0000313" key="9">
    <source>
        <dbReference type="Proteomes" id="UP000450000"/>
    </source>
</evidence>
<dbReference type="RefSeq" id="WP_153465188.1">
    <property type="nucleotide sequence ID" value="NZ_WBOF01000001.1"/>
</dbReference>
<dbReference type="Gene3D" id="3.30.43.10">
    <property type="entry name" value="Uridine Diphospho-n-acetylenolpyruvylglucosamine Reductase, domain 2"/>
    <property type="match status" value="1"/>
</dbReference>
<keyword evidence="4" id="KW-0274">FAD</keyword>
<dbReference type="InterPro" id="IPR012951">
    <property type="entry name" value="BBE"/>
</dbReference>
<dbReference type="InterPro" id="IPR016167">
    <property type="entry name" value="FAD-bd_PCMH_sub1"/>
</dbReference>
<dbReference type="EMBL" id="WBOF01000001">
    <property type="protein sequence ID" value="MQS15596.1"/>
    <property type="molecule type" value="Genomic_DNA"/>
</dbReference>
<dbReference type="GO" id="GO:0071949">
    <property type="term" value="F:FAD binding"/>
    <property type="evidence" value="ECO:0007669"/>
    <property type="project" value="InterPro"/>
</dbReference>
<dbReference type="Proteomes" id="UP000450000">
    <property type="component" value="Unassembled WGS sequence"/>
</dbReference>
<dbReference type="InterPro" id="IPR006093">
    <property type="entry name" value="Oxy_OxRdtase_FAD_BS"/>
</dbReference>
<evidence type="ECO:0000256" key="5">
    <source>
        <dbReference type="ARBA" id="ARBA00023002"/>
    </source>
</evidence>
<feature type="region of interest" description="Disordered" evidence="6">
    <location>
        <begin position="47"/>
        <end position="88"/>
    </location>
</feature>
<comment type="caution">
    <text evidence="8">The sequence shown here is derived from an EMBL/GenBank/DDBJ whole genome shotgun (WGS) entry which is preliminary data.</text>
</comment>
<dbReference type="OrthoDB" id="545125at2"/>
<organism evidence="8 9">
    <name type="scientific">Streptomyces kaniharaensis</name>
    <dbReference type="NCBI Taxonomy" id="212423"/>
    <lineage>
        <taxon>Bacteria</taxon>
        <taxon>Bacillati</taxon>
        <taxon>Actinomycetota</taxon>
        <taxon>Actinomycetes</taxon>
        <taxon>Kitasatosporales</taxon>
        <taxon>Streptomycetaceae</taxon>
        <taxon>Streptomyces</taxon>
    </lineage>
</organism>
<reference evidence="8 9" key="1">
    <citation type="submission" date="2019-09" db="EMBL/GenBank/DDBJ databases">
        <title>Genome Sequences of Streptomyces kaniharaensis ATCC 21070.</title>
        <authorList>
            <person name="Zhu W."/>
            <person name="De Crecy-Lagard V."/>
            <person name="Richards N.G."/>
        </authorList>
    </citation>
    <scope>NUCLEOTIDE SEQUENCE [LARGE SCALE GENOMIC DNA]</scope>
    <source>
        <strain evidence="8 9">SF-557</strain>
    </source>
</reference>
<dbReference type="InterPro" id="IPR050416">
    <property type="entry name" value="FAD-linked_Oxidoreductase"/>
</dbReference>
<evidence type="ECO:0000259" key="7">
    <source>
        <dbReference type="PROSITE" id="PS51387"/>
    </source>
</evidence>
<dbReference type="SUPFAM" id="SSF56176">
    <property type="entry name" value="FAD-binding/transporter-associated domain-like"/>
    <property type="match status" value="1"/>
</dbReference>
<dbReference type="AlphaFoldDB" id="A0A6N7KVE6"/>
<evidence type="ECO:0000256" key="6">
    <source>
        <dbReference type="SAM" id="MobiDB-lite"/>
    </source>
</evidence>
<dbReference type="Pfam" id="PF08031">
    <property type="entry name" value="BBE"/>
    <property type="match status" value="1"/>
</dbReference>
<evidence type="ECO:0000256" key="4">
    <source>
        <dbReference type="ARBA" id="ARBA00022827"/>
    </source>
</evidence>
<feature type="domain" description="FAD-binding PCMH-type" evidence="7">
    <location>
        <begin position="122"/>
        <end position="290"/>
    </location>
</feature>
<dbReference type="InterPro" id="IPR036318">
    <property type="entry name" value="FAD-bd_PCMH-like_sf"/>
</dbReference>
<sequence>MVDAGDCLGSDLPDPARPPGHAQAAGLDRRQLLRLAAAPVAAAALSACTGSGQPSGSSAPTSPATGSASRTGPAPASSVGASPTTAGPADWTALAHDVAGTVIRPQDSRYQDAVRLYQPQFDNLRPAGVVYPANAQDVATCLAFARKYTVPVALRSGGHSYTGWSSGSGLILDVGGLATVSGSGGSATVGAGARLIDVYAELAATGVTVPAGSCPSVGVAGLALGGGIGVTCRAYGLTSDNLTSAQVVTADGLIRQVDATTDADLFWALRGGGGGNFGVVTSFGFRTHPAVNCAYGFLSWPWSSAAAVVAAWQAWAPDAPDQLWANLHLDAQPDGRPNLTSTVNFLGSQAELADLIDKLAVAPATASLHSAPYLDTMKAMGGVAGWSLAAAHLPGSLPGHTPEGRLIRESYAARSDFYDRPISATGIAALVASVERYARTAPQGAGASVAFDALAGAVNRVAPGDTAFVHRNALFMAQYIANYPSPGAGSGPAVDQSRAWLQDVWSTMRPYASGEAYQNYPDPQLADWAQAYYGSNLARLRQVKQTYDPAGLFRFPQDVSRA</sequence>
<dbReference type="PROSITE" id="PS51387">
    <property type="entry name" value="FAD_PCMH"/>
    <property type="match status" value="1"/>
</dbReference>
<feature type="region of interest" description="Disordered" evidence="6">
    <location>
        <begin position="1"/>
        <end position="26"/>
    </location>
</feature>
<feature type="compositionally biased region" description="Low complexity" evidence="6">
    <location>
        <begin position="47"/>
        <end position="69"/>
    </location>
</feature>
<dbReference type="PROSITE" id="PS00862">
    <property type="entry name" value="OX2_COVAL_FAD"/>
    <property type="match status" value="1"/>
</dbReference>
<dbReference type="PANTHER" id="PTHR42973">
    <property type="entry name" value="BINDING OXIDOREDUCTASE, PUTATIVE (AFU_ORTHOLOGUE AFUA_1G17690)-RELATED"/>
    <property type="match status" value="1"/>
</dbReference>
<evidence type="ECO:0000256" key="1">
    <source>
        <dbReference type="ARBA" id="ARBA00001974"/>
    </source>
</evidence>
<dbReference type="PANTHER" id="PTHR42973:SF39">
    <property type="entry name" value="FAD-BINDING PCMH-TYPE DOMAIN-CONTAINING PROTEIN"/>
    <property type="match status" value="1"/>
</dbReference>
<evidence type="ECO:0000256" key="3">
    <source>
        <dbReference type="ARBA" id="ARBA00022630"/>
    </source>
</evidence>
<comment type="cofactor">
    <cofactor evidence="1">
        <name>FAD</name>
        <dbReference type="ChEBI" id="CHEBI:57692"/>
    </cofactor>
</comment>
<proteinExistence type="inferred from homology"/>
<dbReference type="PROSITE" id="PS51318">
    <property type="entry name" value="TAT"/>
    <property type="match status" value="1"/>
</dbReference>
<dbReference type="Gene3D" id="3.40.462.20">
    <property type="match status" value="1"/>
</dbReference>
<dbReference type="InterPro" id="IPR016166">
    <property type="entry name" value="FAD-bd_PCMH"/>
</dbReference>
<accession>A0A6N7KVE6</accession>
<evidence type="ECO:0000313" key="8">
    <source>
        <dbReference type="EMBL" id="MQS15596.1"/>
    </source>
</evidence>
<dbReference type="InterPro" id="IPR006094">
    <property type="entry name" value="Oxid_FAD_bind_N"/>
</dbReference>
<dbReference type="InterPro" id="IPR006311">
    <property type="entry name" value="TAT_signal"/>
</dbReference>
<keyword evidence="9" id="KW-1185">Reference proteome</keyword>
<name>A0A6N7KVE6_9ACTN</name>